<dbReference type="Pfam" id="PF01545">
    <property type="entry name" value="Cation_efflux"/>
    <property type="match status" value="1"/>
</dbReference>
<feature type="transmembrane region" description="Helical" evidence="6">
    <location>
        <begin position="116"/>
        <end position="137"/>
    </location>
</feature>
<evidence type="ECO:0000256" key="1">
    <source>
        <dbReference type="ARBA" id="ARBA00004141"/>
    </source>
</evidence>
<dbReference type="NCBIfam" id="TIGR01297">
    <property type="entry name" value="CDF"/>
    <property type="match status" value="1"/>
</dbReference>
<evidence type="ECO:0000313" key="8">
    <source>
        <dbReference type="EMBL" id="MDJ1479410.1"/>
    </source>
</evidence>
<dbReference type="EMBL" id="JASJOS010000001">
    <property type="protein sequence ID" value="MDJ1479410.1"/>
    <property type="molecule type" value="Genomic_DNA"/>
</dbReference>
<evidence type="ECO:0000313" key="9">
    <source>
        <dbReference type="Proteomes" id="UP001241110"/>
    </source>
</evidence>
<gene>
    <name evidence="8" type="ORF">QNI16_02870</name>
</gene>
<dbReference type="PANTHER" id="PTHR13414:SF9">
    <property type="entry name" value="PROTON-COUPLED ZINC ANTIPORTER SLC30A9, MITOCHONDRIAL"/>
    <property type="match status" value="1"/>
</dbReference>
<dbReference type="GO" id="GO:0008324">
    <property type="term" value="F:monoatomic cation transmembrane transporter activity"/>
    <property type="evidence" value="ECO:0007669"/>
    <property type="project" value="InterPro"/>
</dbReference>
<keyword evidence="5 6" id="KW-0472">Membrane</keyword>
<dbReference type="InterPro" id="IPR002524">
    <property type="entry name" value="Cation_efflux"/>
</dbReference>
<keyword evidence="3 6" id="KW-0812">Transmembrane</keyword>
<comment type="subcellular location">
    <subcellularLocation>
        <location evidence="1">Membrane</location>
        <topology evidence="1">Multi-pass membrane protein</topology>
    </subcellularLocation>
</comment>
<dbReference type="RefSeq" id="WP_313975561.1">
    <property type="nucleotide sequence ID" value="NZ_JASJOS010000001.1"/>
</dbReference>
<organism evidence="8 9">
    <name type="scientific">Xanthocytophaga flava</name>
    <dbReference type="NCBI Taxonomy" id="3048013"/>
    <lineage>
        <taxon>Bacteria</taxon>
        <taxon>Pseudomonadati</taxon>
        <taxon>Bacteroidota</taxon>
        <taxon>Cytophagia</taxon>
        <taxon>Cytophagales</taxon>
        <taxon>Rhodocytophagaceae</taxon>
        <taxon>Xanthocytophaga</taxon>
    </lineage>
</organism>
<dbReference type="Proteomes" id="UP001241110">
    <property type="component" value="Unassembled WGS sequence"/>
</dbReference>
<dbReference type="GO" id="GO:0006829">
    <property type="term" value="P:zinc ion transport"/>
    <property type="evidence" value="ECO:0007669"/>
    <property type="project" value="InterPro"/>
</dbReference>
<evidence type="ECO:0000256" key="6">
    <source>
        <dbReference type="SAM" id="Phobius"/>
    </source>
</evidence>
<evidence type="ECO:0000256" key="5">
    <source>
        <dbReference type="ARBA" id="ARBA00023136"/>
    </source>
</evidence>
<accession>A0AAE3QLR2</accession>
<evidence type="ECO:0000256" key="4">
    <source>
        <dbReference type="ARBA" id="ARBA00022989"/>
    </source>
</evidence>
<dbReference type="InterPro" id="IPR027469">
    <property type="entry name" value="Cation_efflux_TMD_sf"/>
</dbReference>
<evidence type="ECO:0000256" key="3">
    <source>
        <dbReference type="ARBA" id="ARBA00022692"/>
    </source>
</evidence>
<dbReference type="PANTHER" id="PTHR13414">
    <property type="entry name" value="HUEL-CATION TRANSPORTER"/>
    <property type="match status" value="1"/>
</dbReference>
<protein>
    <submittedName>
        <fullName evidence="8">Cation diffusion facilitator family transporter</fullName>
    </submittedName>
</protein>
<dbReference type="AlphaFoldDB" id="A0AAE3QLR2"/>
<name>A0AAE3QLR2_9BACT</name>
<evidence type="ECO:0000256" key="2">
    <source>
        <dbReference type="ARBA" id="ARBA00022448"/>
    </source>
</evidence>
<feature type="domain" description="Cation efflux protein transmembrane" evidence="7">
    <location>
        <begin position="12"/>
        <end position="217"/>
    </location>
</feature>
<keyword evidence="4 6" id="KW-1133">Transmembrane helix</keyword>
<proteinExistence type="predicted"/>
<feature type="transmembrane region" description="Helical" evidence="6">
    <location>
        <begin position="157"/>
        <end position="180"/>
    </location>
</feature>
<reference evidence="8" key="1">
    <citation type="submission" date="2023-05" db="EMBL/GenBank/DDBJ databases">
        <authorList>
            <person name="Zhang X."/>
        </authorList>
    </citation>
    <scope>NUCLEOTIDE SEQUENCE</scope>
    <source>
        <strain evidence="8">YF14B1</strain>
    </source>
</reference>
<feature type="transmembrane region" description="Helical" evidence="6">
    <location>
        <begin position="7"/>
        <end position="29"/>
    </location>
</feature>
<dbReference type="InterPro" id="IPR058533">
    <property type="entry name" value="Cation_efflux_TM"/>
</dbReference>
<dbReference type="Gene3D" id="1.20.1510.10">
    <property type="entry name" value="Cation efflux protein transmembrane domain"/>
    <property type="match status" value="1"/>
</dbReference>
<sequence>MTGESKLPIYGALAANVGIAGVKFVAAYFSGSSAMLSEGIHSLVDSGNELLLLLGISRSKKPADQNHPFGHGKEMYFWTLIVSILVFALGGGMSFYEGISHLEHPEPLRDPFWNYIVLGGAIVFEGGSLWIAVHRFLQIKGNGRFWQELRKSKDPSLFAVIYEDTAAILGLLIAFAGVFLGHYFQNPRLDGMASILIGVVLAIVAIVMVIESRKLLIGESAQTYIVEGVYKLVIEDKDVAALRYPLTMHMAPNEILLVLDVEFRHDLNGEELPKVISRLEHTIREKFPDITKIYVEAKLFSGKEAQKVVKDKVLNA</sequence>
<dbReference type="GO" id="GO:0016020">
    <property type="term" value="C:membrane"/>
    <property type="evidence" value="ECO:0007669"/>
    <property type="project" value="UniProtKB-SubCell"/>
</dbReference>
<dbReference type="SUPFAM" id="SSF161111">
    <property type="entry name" value="Cation efflux protein transmembrane domain-like"/>
    <property type="match status" value="1"/>
</dbReference>
<dbReference type="InterPro" id="IPR040177">
    <property type="entry name" value="SLC30A9"/>
</dbReference>
<feature type="transmembrane region" description="Helical" evidence="6">
    <location>
        <begin position="192"/>
        <end position="210"/>
    </location>
</feature>
<keyword evidence="2" id="KW-0813">Transport</keyword>
<evidence type="ECO:0000259" key="7">
    <source>
        <dbReference type="Pfam" id="PF01545"/>
    </source>
</evidence>
<comment type="caution">
    <text evidence="8">The sequence shown here is derived from an EMBL/GenBank/DDBJ whole genome shotgun (WGS) entry which is preliminary data.</text>
</comment>
<feature type="transmembrane region" description="Helical" evidence="6">
    <location>
        <begin position="75"/>
        <end position="96"/>
    </location>
</feature>